<name>A0ABV5KIE4_9BACL</name>
<dbReference type="EMBL" id="JBHMDO010000008">
    <property type="protein sequence ID" value="MFB9324989.1"/>
    <property type="molecule type" value="Genomic_DNA"/>
</dbReference>
<comment type="caution">
    <text evidence="1">The sequence shown here is derived from an EMBL/GenBank/DDBJ whole genome shotgun (WGS) entry which is preliminary data.</text>
</comment>
<protein>
    <submittedName>
        <fullName evidence="1">Uncharacterized protein</fullName>
    </submittedName>
</protein>
<organism evidence="1 2">
    <name type="scientific">Paenibacillus aurantiacus</name>
    <dbReference type="NCBI Taxonomy" id="1936118"/>
    <lineage>
        <taxon>Bacteria</taxon>
        <taxon>Bacillati</taxon>
        <taxon>Bacillota</taxon>
        <taxon>Bacilli</taxon>
        <taxon>Bacillales</taxon>
        <taxon>Paenibacillaceae</taxon>
        <taxon>Paenibacillus</taxon>
    </lineage>
</organism>
<proteinExistence type="predicted"/>
<keyword evidence="2" id="KW-1185">Reference proteome</keyword>
<dbReference type="RefSeq" id="WP_377489962.1">
    <property type="nucleotide sequence ID" value="NZ_JBHMDO010000008.1"/>
</dbReference>
<reference evidence="1 2" key="1">
    <citation type="submission" date="2024-09" db="EMBL/GenBank/DDBJ databases">
        <authorList>
            <person name="Sun Q."/>
            <person name="Mori K."/>
        </authorList>
    </citation>
    <scope>NUCLEOTIDE SEQUENCE [LARGE SCALE GENOMIC DNA]</scope>
    <source>
        <strain evidence="1 2">TISTR 2452</strain>
    </source>
</reference>
<evidence type="ECO:0000313" key="2">
    <source>
        <dbReference type="Proteomes" id="UP001589747"/>
    </source>
</evidence>
<dbReference type="Proteomes" id="UP001589747">
    <property type="component" value="Unassembled WGS sequence"/>
</dbReference>
<sequence length="271" mass="29806">MEVNFSLEEFIILCFVLGADTIVGLEDNANLLQSSPDELREIWLRVASSLQEKRFIGSVAEGAVEIDAGIHTLISACAWPKRVLRTQITNSGSAGLIQTNYYFHEAGIVVITQNAQAEGQLTVRYLDDIEEALQILQGQLEGISAPLEEEASTHPVSVSLDRTQYYDFLSPVYMRNAGKAARVLHGAGLEESFALDAAQGFVGRERFISLSQWLPEGDTAVELSMCYIAEAGCWVIEMPDQADCVIRLTRQSFAAIKQACNHIFGETPMAE</sequence>
<gene>
    <name evidence="1" type="ORF">ACFFSY_03520</name>
</gene>
<evidence type="ECO:0000313" key="1">
    <source>
        <dbReference type="EMBL" id="MFB9324989.1"/>
    </source>
</evidence>
<accession>A0ABV5KIE4</accession>